<name>L9X9W6_9EURY</name>
<protein>
    <submittedName>
        <fullName evidence="2">Uncharacterized protein</fullName>
    </submittedName>
</protein>
<gene>
    <name evidence="2" type="ORF">C492_11765</name>
</gene>
<evidence type="ECO:0000313" key="3">
    <source>
        <dbReference type="Proteomes" id="UP000011531"/>
    </source>
</evidence>
<feature type="region of interest" description="Disordered" evidence="1">
    <location>
        <begin position="259"/>
        <end position="283"/>
    </location>
</feature>
<feature type="region of interest" description="Disordered" evidence="1">
    <location>
        <begin position="182"/>
        <end position="214"/>
    </location>
</feature>
<proteinExistence type="predicted"/>
<reference evidence="2 3" key="1">
    <citation type="journal article" date="2014" name="PLoS Genet.">
        <title>Phylogenetically driven sequencing of extremely halophilic archaea reveals strategies for static and dynamic osmo-response.</title>
        <authorList>
            <person name="Becker E.A."/>
            <person name="Seitzer P.M."/>
            <person name="Tritt A."/>
            <person name="Larsen D."/>
            <person name="Krusor M."/>
            <person name="Yao A.I."/>
            <person name="Wu D."/>
            <person name="Madern D."/>
            <person name="Eisen J.A."/>
            <person name="Darling A.E."/>
            <person name="Facciotti M.T."/>
        </authorList>
    </citation>
    <scope>NUCLEOTIDE SEQUENCE [LARGE SCALE GENOMIC DNA]</scope>
    <source>
        <strain evidence="2 3">DSM 18795</strain>
    </source>
</reference>
<sequence length="283" mass="28899">MRTVTVTATVIGGASGSVAGGGRPNAAVPDGGDEPACTDPESGAVDVRLVPACVDDGTAVFCASNDGSRPVSLEWRALAPPAERIEFVDCRTVRVVGEFEDVILEATFLSGGEIGNVIEPVGGVDGVRTFDVSELESIPDDAIVGTAEAFRDGPVVPGAGDLTGSNPEFDACQEAAFGEVLVGDGTDGADSTSDSDGEEEREPRGGEPDADELESLTVPAGETTCFAVDAPDGPVAVQLFREGNLLVERTSAADVACPRSVSADSGEVVEPPEAFVDDRRTGE</sequence>
<evidence type="ECO:0000256" key="1">
    <source>
        <dbReference type="SAM" id="MobiDB-lite"/>
    </source>
</evidence>
<organism evidence="2 3">
    <name type="scientific">Natronococcus jeotgali DSM 18795</name>
    <dbReference type="NCBI Taxonomy" id="1227498"/>
    <lineage>
        <taxon>Archaea</taxon>
        <taxon>Methanobacteriati</taxon>
        <taxon>Methanobacteriota</taxon>
        <taxon>Stenosarchaea group</taxon>
        <taxon>Halobacteria</taxon>
        <taxon>Halobacteriales</taxon>
        <taxon>Natrialbaceae</taxon>
        <taxon>Natronococcus</taxon>
    </lineage>
</organism>
<accession>L9X9W6</accession>
<dbReference type="Proteomes" id="UP000011531">
    <property type="component" value="Unassembled WGS sequence"/>
</dbReference>
<dbReference type="EMBL" id="AOIA01000114">
    <property type="protein sequence ID" value="ELY58490.1"/>
    <property type="molecule type" value="Genomic_DNA"/>
</dbReference>
<dbReference type="AlphaFoldDB" id="L9X9W6"/>
<keyword evidence="3" id="KW-1185">Reference proteome</keyword>
<comment type="caution">
    <text evidence="2">The sequence shown here is derived from an EMBL/GenBank/DDBJ whole genome shotgun (WGS) entry which is preliminary data.</text>
</comment>
<evidence type="ECO:0000313" key="2">
    <source>
        <dbReference type="EMBL" id="ELY58490.1"/>
    </source>
</evidence>
<dbReference type="STRING" id="1227498.C492_11765"/>